<gene>
    <name evidence="9" type="ORF">J2Z63_000651</name>
</gene>
<evidence type="ECO:0000256" key="7">
    <source>
        <dbReference type="ARBA" id="ARBA00023136"/>
    </source>
</evidence>
<keyword evidence="4" id="KW-0653">Protein transport</keyword>
<keyword evidence="2" id="KW-0813">Transport</keyword>
<dbReference type="EMBL" id="JAUSWP010000006">
    <property type="protein sequence ID" value="MDQ0568003.1"/>
    <property type="molecule type" value="Genomic_DNA"/>
</dbReference>
<dbReference type="InterPro" id="IPR038379">
    <property type="entry name" value="SecE_sf"/>
</dbReference>
<dbReference type="Gene3D" id="1.20.5.1030">
    <property type="entry name" value="Preprotein translocase secy subunit"/>
    <property type="match status" value="1"/>
</dbReference>
<evidence type="ECO:0000313" key="10">
    <source>
        <dbReference type="Proteomes" id="UP001236620"/>
    </source>
</evidence>
<evidence type="ECO:0000256" key="3">
    <source>
        <dbReference type="ARBA" id="ARBA00022692"/>
    </source>
</evidence>
<evidence type="ECO:0000313" key="9">
    <source>
        <dbReference type="EMBL" id="MDQ0568003.1"/>
    </source>
</evidence>
<keyword evidence="10" id="KW-1185">Reference proteome</keyword>
<comment type="caution">
    <text evidence="9">The sequence shown here is derived from an EMBL/GenBank/DDBJ whole genome shotgun (WGS) entry which is preliminary data.</text>
</comment>
<feature type="transmembrane region" description="Helical" evidence="8">
    <location>
        <begin position="80"/>
        <end position="101"/>
    </location>
</feature>
<accession>A0ABU0NEY4</accession>
<keyword evidence="6" id="KW-0811">Translocation</keyword>
<dbReference type="Pfam" id="PF00584">
    <property type="entry name" value="SecE"/>
    <property type="match status" value="1"/>
</dbReference>
<evidence type="ECO:0000256" key="2">
    <source>
        <dbReference type="ARBA" id="ARBA00022448"/>
    </source>
</evidence>
<keyword evidence="5 8" id="KW-1133">Transmembrane helix</keyword>
<evidence type="ECO:0000256" key="5">
    <source>
        <dbReference type="ARBA" id="ARBA00022989"/>
    </source>
</evidence>
<dbReference type="NCBIfam" id="TIGR00964">
    <property type="entry name" value="secE_bact"/>
    <property type="match status" value="1"/>
</dbReference>
<name>A0ABU0NEY4_9MOLU</name>
<proteinExistence type="predicted"/>
<keyword evidence="3 8" id="KW-0812">Transmembrane</keyword>
<organism evidence="9 10">
    <name type="scientific">Mycoplasma yeatsii</name>
    <dbReference type="NCBI Taxonomy" id="51365"/>
    <lineage>
        <taxon>Bacteria</taxon>
        <taxon>Bacillati</taxon>
        <taxon>Mycoplasmatota</taxon>
        <taxon>Mollicutes</taxon>
        <taxon>Mycoplasmataceae</taxon>
        <taxon>Mycoplasma</taxon>
    </lineage>
</organism>
<sequence length="111" mass="12938">MDKDLNKTNVETNVIDNSNLTSTTSNSKIKISKQTKKKLKVKKEKEPKDFKLMFKEFPIKMVKEISKIKWSGTDSLSKKFIIVILFMLIFAVIFYSLDLGIQQLFQLIKVF</sequence>
<dbReference type="InterPro" id="IPR005807">
    <property type="entry name" value="SecE_bac"/>
</dbReference>
<evidence type="ECO:0000256" key="4">
    <source>
        <dbReference type="ARBA" id="ARBA00022927"/>
    </source>
</evidence>
<reference evidence="9" key="1">
    <citation type="submission" date="2023-07" db="EMBL/GenBank/DDBJ databases">
        <title>Genomic Encyclopedia of Type Strains, Phase IV (KMG-IV): sequencing the most valuable type-strain genomes for metagenomic binning, comparative biology and taxonomic classification.</title>
        <authorList>
            <person name="Goeker M."/>
        </authorList>
    </citation>
    <scope>NUCLEOTIDE SEQUENCE [LARGE SCALE GENOMIC DNA]</scope>
    <source>
        <strain evidence="9">DSM 22019</strain>
    </source>
</reference>
<dbReference type="InterPro" id="IPR001901">
    <property type="entry name" value="Translocase_SecE/Sec61-g"/>
</dbReference>
<dbReference type="RefSeq" id="WP_042733111.1">
    <property type="nucleotide sequence ID" value="NZ_JAUSWP010000006.1"/>
</dbReference>
<evidence type="ECO:0000256" key="6">
    <source>
        <dbReference type="ARBA" id="ARBA00023010"/>
    </source>
</evidence>
<dbReference type="Proteomes" id="UP001236620">
    <property type="component" value="Unassembled WGS sequence"/>
</dbReference>
<comment type="subcellular location">
    <subcellularLocation>
        <location evidence="1">Membrane</location>
    </subcellularLocation>
</comment>
<evidence type="ECO:0000256" key="8">
    <source>
        <dbReference type="SAM" id="Phobius"/>
    </source>
</evidence>
<keyword evidence="7 8" id="KW-0472">Membrane</keyword>
<protein>
    <submittedName>
        <fullName evidence="9">Preprotein translocase subunit SecE</fullName>
    </submittedName>
</protein>
<evidence type="ECO:0000256" key="1">
    <source>
        <dbReference type="ARBA" id="ARBA00004370"/>
    </source>
</evidence>